<gene>
    <name evidence="7" type="ORF">GT755_31080</name>
</gene>
<keyword evidence="4" id="KW-0238">DNA-binding</keyword>
<proteinExistence type="inferred from homology"/>
<keyword evidence="7" id="KW-0032">Aminotransferase</keyword>
<accession>A0A7C9JIW6</accession>
<dbReference type="SUPFAM" id="SSF53383">
    <property type="entry name" value="PLP-dependent transferases"/>
    <property type="match status" value="1"/>
</dbReference>
<organism evidence="7 8">
    <name type="scientific">Herbidospora solisilvae</name>
    <dbReference type="NCBI Taxonomy" id="2696284"/>
    <lineage>
        <taxon>Bacteria</taxon>
        <taxon>Bacillati</taxon>
        <taxon>Actinomycetota</taxon>
        <taxon>Actinomycetes</taxon>
        <taxon>Streptosporangiales</taxon>
        <taxon>Streptosporangiaceae</taxon>
        <taxon>Herbidospora</taxon>
    </lineage>
</organism>
<dbReference type="InterPro" id="IPR004839">
    <property type="entry name" value="Aminotransferase_I/II_large"/>
</dbReference>
<keyword evidence="8" id="KW-1185">Reference proteome</keyword>
<name>A0A7C9JIW6_9ACTN</name>
<evidence type="ECO:0000256" key="3">
    <source>
        <dbReference type="ARBA" id="ARBA00023015"/>
    </source>
</evidence>
<dbReference type="RefSeq" id="WP_161483129.1">
    <property type="nucleotide sequence ID" value="NZ_WXEW01000010.1"/>
</dbReference>
<dbReference type="InterPro" id="IPR000524">
    <property type="entry name" value="Tscrpt_reg_HTH_GntR"/>
</dbReference>
<keyword evidence="5" id="KW-0804">Transcription</keyword>
<sequence length="441" mass="47253">MPIHLGRGAAEALPDQLAGQLRQAIDSGQLAAGIRMPSTRTMAVALKISRGVALTAYQILHSEGYVTSRHGSGTYVAARARQAERAPLRPPARPNVVDMRPDQPTADAFPLAEWRAAWRRASHRVPSAAEPPPGGLPELRAAIAAHLRDTRGLVLDRHEIVVTTGCETALQLAVPEGRSVVGIEDPALPRLREALAGHRGHVVPVPVSSTGPQVPAGVDALVLTPDRNEPLGYRLPTEHRRALAAWAADRGTYLIEPAFDGLFNASLNPCPSLLALGDPETTIMLGSFRELLTPGMRLAYLVVPRHLADGVRERACAVPETCQRAAADLLSTGAVTRRVDRLSAIFARRRTMVRQALTGVRRDTKVIGTETGATATLLLPRALPAPALAEQLRARGVRVATLAAFHHRGGRAGNGVVFGFGHIEEPDLRRALRIMVRALSS</sequence>
<dbReference type="GO" id="GO:0003677">
    <property type="term" value="F:DNA binding"/>
    <property type="evidence" value="ECO:0007669"/>
    <property type="project" value="UniProtKB-KW"/>
</dbReference>
<evidence type="ECO:0000313" key="7">
    <source>
        <dbReference type="EMBL" id="NAS26103.1"/>
    </source>
</evidence>
<keyword evidence="7" id="KW-0808">Transferase</keyword>
<dbReference type="InterPro" id="IPR051446">
    <property type="entry name" value="HTH_trans_reg/aminotransferase"/>
</dbReference>
<dbReference type="InterPro" id="IPR015424">
    <property type="entry name" value="PyrdxlP-dep_Trfase"/>
</dbReference>
<dbReference type="Gene3D" id="3.40.640.10">
    <property type="entry name" value="Type I PLP-dependent aspartate aminotransferase-like (Major domain)"/>
    <property type="match status" value="1"/>
</dbReference>
<dbReference type="InterPro" id="IPR036390">
    <property type="entry name" value="WH_DNA-bd_sf"/>
</dbReference>
<evidence type="ECO:0000256" key="1">
    <source>
        <dbReference type="ARBA" id="ARBA00005384"/>
    </source>
</evidence>
<dbReference type="Pfam" id="PF00392">
    <property type="entry name" value="GntR"/>
    <property type="match status" value="1"/>
</dbReference>
<keyword evidence="2" id="KW-0663">Pyridoxal phosphate</keyword>
<dbReference type="Proteomes" id="UP000479526">
    <property type="component" value="Unassembled WGS sequence"/>
</dbReference>
<evidence type="ECO:0000256" key="2">
    <source>
        <dbReference type="ARBA" id="ARBA00022898"/>
    </source>
</evidence>
<dbReference type="EMBL" id="WXEW01000010">
    <property type="protein sequence ID" value="NAS26103.1"/>
    <property type="molecule type" value="Genomic_DNA"/>
</dbReference>
<dbReference type="Gene3D" id="1.10.10.10">
    <property type="entry name" value="Winged helix-like DNA-binding domain superfamily/Winged helix DNA-binding domain"/>
    <property type="match status" value="1"/>
</dbReference>
<dbReference type="PANTHER" id="PTHR46577">
    <property type="entry name" value="HTH-TYPE TRANSCRIPTIONAL REGULATORY PROTEIN GABR"/>
    <property type="match status" value="1"/>
</dbReference>
<dbReference type="GO" id="GO:0003700">
    <property type="term" value="F:DNA-binding transcription factor activity"/>
    <property type="evidence" value="ECO:0007669"/>
    <property type="project" value="InterPro"/>
</dbReference>
<evidence type="ECO:0000313" key="8">
    <source>
        <dbReference type="Proteomes" id="UP000479526"/>
    </source>
</evidence>
<dbReference type="CDD" id="cd00609">
    <property type="entry name" value="AAT_like"/>
    <property type="match status" value="1"/>
</dbReference>
<protein>
    <submittedName>
        <fullName evidence="7">Aminotransferase class I/II-fold pyridoxal phosphate-dependent enzyme</fullName>
    </submittedName>
</protein>
<evidence type="ECO:0000256" key="5">
    <source>
        <dbReference type="ARBA" id="ARBA00023163"/>
    </source>
</evidence>
<evidence type="ECO:0000259" key="6">
    <source>
        <dbReference type="PROSITE" id="PS50949"/>
    </source>
</evidence>
<keyword evidence="3" id="KW-0805">Transcription regulation</keyword>
<dbReference type="AlphaFoldDB" id="A0A7C9JIW6"/>
<dbReference type="SUPFAM" id="SSF46785">
    <property type="entry name" value="Winged helix' DNA-binding domain"/>
    <property type="match status" value="1"/>
</dbReference>
<dbReference type="GO" id="GO:0030170">
    <property type="term" value="F:pyridoxal phosphate binding"/>
    <property type="evidence" value="ECO:0007669"/>
    <property type="project" value="InterPro"/>
</dbReference>
<comment type="caution">
    <text evidence="7">The sequence shown here is derived from an EMBL/GenBank/DDBJ whole genome shotgun (WGS) entry which is preliminary data.</text>
</comment>
<dbReference type="InterPro" id="IPR036388">
    <property type="entry name" value="WH-like_DNA-bd_sf"/>
</dbReference>
<dbReference type="Pfam" id="PF00155">
    <property type="entry name" value="Aminotran_1_2"/>
    <property type="match status" value="1"/>
</dbReference>
<evidence type="ECO:0000256" key="4">
    <source>
        <dbReference type="ARBA" id="ARBA00023125"/>
    </source>
</evidence>
<dbReference type="GO" id="GO:0008483">
    <property type="term" value="F:transaminase activity"/>
    <property type="evidence" value="ECO:0007669"/>
    <property type="project" value="UniProtKB-KW"/>
</dbReference>
<dbReference type="CDD" id="cd07377">
    <property type="entry name" value="WHTH_GntR"/>
    <property type="match status" value="1"/>
</dbReference>
<feature type="domain" description="HTH gntR-type" evidence="6">
    <location>
        <begin position="11"/>
        <end position="79"/>
    </location>
</feature>
<comment type="similarity">
    <text evidence="1">In the C-terminal section; belongs to the class-I pyridoxal-phosphate-dependent aminotransferase family.</text>
</comment>
<dbReference type="PANTHER" id="PTHR46577:SF1">
    <property type="entry name" value="HTH-TYPE TRANSCRIPTIONAL REGULATORY PROTEIN GABR"/>
    <property type="match status" value="1"/>
</dbReference>
<dbReference type="SMART" id="SM00345">
    <property type="entry name" value="HTH_GNTR"/>
    <property type="match status" value="1"/>
</dbReference>
<dbReference type="PROSITE" id="PS50949">
    <property type="entry name" value="HTH_GNTR"/>
    <property type="match status" value="1"/>
</dbReference>
<reference evidence="7 8" key="1">
    <citation type="submission" date="2020-01" db="EMBL/GenBank/DDBJ databases">
        <title>Herbidospora sp. NEAU-GS84 nov., a novel actinomycete isolated from soil.</title>
        <authorList>
            <person name="Han L."/>
        </authorList>
    </citation>
    <scope>NUCLEOTIDE SEQUENCE [LARGE SCALE GENOMIC DNA]</scope>
    <source>
        <strain evidence="7 8">NEAU-GS84</strain>
    </source>
</reference>
<dbReference type="InterPro" id="IPR015421">
    <property type="entry name" value="PyrdxlP-dep_Trfase_major"/>
</dbReference>